<evidence type="ECO:0000313" key="13">
    <source>
        <dbReference type="Proteomes" id="UP000652354"/>
    </source>
</evidence>
<dbReference type="GO" id="GO:0036222">
    <property type="term" value="F:XTP diphosphatase activity"/>
    <property type="evidence" value="ECO:0007669"/>
    <property type="project" value="UniProtKB-UniRule"/>
</dbReference>
<dbReference type="FunFam" id="3.90.950.10:FF:000001">
    <property type="entry name" value="dITP/XTP pyrophosphatase"/>
    <property type="match status" value="1"/>
</dbReference>
<sequence>MAVLAIATRNAHKVDEIWAILSPLLPHVHREEVASALDLDAPSPVEDGVTFEANALIKARALAASTGLPALADDSGIAVEVLGGSPGVFSALWAGAHGDDDANLRLLLAQLADVPDQHRGAAFVCAAALVLPDGREYVEVGRMEGRIVREAHGDGGFGYDPIFVATGQEVSNAQLSAQAKNEISHRGAAFRAMAPHVAAVLAEPGR</sequence>
<dbReference type="Pfam" id="PF01725">
    <property type="entry name" value="Ham1p_like"/>
    <property type="match status" value="1"/>
</dbReference>
<dbReference type="GO" id="GO:0035870">
    <property type="term" value="F:dITP diphosphatase activity"/>
    <property type="evidence" value="ECO:0007669"/>
    <property type="project" value="UniProtKB-UniRule"/>
</dbReference>
<keyword evidence="5 10" id="KW-0378">Hydrolase</keyword>
<keyword evidence="4 10" id="KW-0547">Nucleotide-binding</keyword>
<comment type="catalytic activity">
    <reaction evidence="10">
        <text>ITP + H2O = IMP + diphosphate + H(+)</text>
        <dbReference type="Rhea" id="RHEA:29399"/>
        <dbReference type="ChEBI" id="CHEBI:15377"/>
        <dbReference type="ChEBI" id="CHEBI:15378"/>
        <dbReference type="ChEBI" id="CHEBI:33019"/>
        <dbReference type="ChEBI" id="CHEBI:58053"/>
        <dbReference type="ChEBI" id="CHEBI:61402"/>
        <dbReference type="EC" id="3.6.1.66"/>
    </reaction>
</comment>
<evidence type="ECO:0000256" key="11">
    <source>
        <dbReference type="RuleBase" id="RU003781"/>
    </source>
</evidence>
<dbReference type="GO" id="GO:0017111">
    <property type="term" value="F:ribonucleoside triphosphate phosphatase activity"/>
    <property type="evidence" value="ECO:0007669"/>
    <property type="project" value="InterPro"/>
</dbReference>
<keyword evidence="7 10" id="KW-0546">Nucleotide metabolism</keyword>
<evidence type="ECO:0000256" key="1">
    <source>
        <dbReference type="ARBA" id="ARBA00008023"/>
    </source>
</evidence>
<evidence type="ECO:0000313" key="12">
    <source>
        <dbReference type="EMBL" id="GIG53472.1"/>
    </source>
</evidence>
<evidence type="ECO:0000256" key="6">
    <source>
        <dbReference type="ARBA" id="ARBA00022842"/>
    </source>
</evidence>
<dbReference type="CDD" id="cd00515">
    <property type="entry name" value="HAM1"/>
    <property type="match status" value="1"/>
</dbReference>
<dbReference type="GO" id="GO:0000166">
    <property type="term" value="F:nucleotide binding"/>
    <property type="evidence" value="ECO:0007669"/>
    <property type="project" value="UniProtKB-KW"/>
</dbReference>
<dbReference type="NCBIfam" id="TIGR00042">
    <property type="entry name" value="RdgB/HAM1 family non-canonical purine NTP pyrophosphatase"/>
    <property type="match status" value="1"/>
</dbReference>
<dbReference type="InterPro" id="IPR002637">
    <property type="entry name" value="RdgB/HAM1"/>
</dbReference>
<dbReference type="GO" id="GO:0009146">
    <property type="term" value="P:purine nucleoside triphosphate catabolic process"/>
    <property type="evidence" value="ECO:0007669"/>
    <property type="project" value="UniProtKB-UniRule"/>
</dbReference>
<gene>
    <name evidence="12" type="ORF">Dac01nite_02240</name>
</gene>
<evidence type="ECO:0000256" key="5">
    <source>
        <dbReference type="ARBA" id="ARBA00022801"/>
    </source>
</evidence>
<comment type="catalytic activity">
    <reaction evidence="8 10">
        <text>dITP + H2O = dIMP + diphosphate + H(+)</text>
        <dbReference type="Rhea" id="RHEA:28342"/>
        <dbReference type="ChEBI" id="CHEBI:15377"/>
        <dbReference type="ChEBI" id="CHEBI:15378"/>
        <dbReference type="ChEBI" id="CHEBI:33019"/>
        <dbReference type="ChEBI" id="CHEBI:61194"/>
        <dbReference type="ChEBI" id="CHEBI:61382"/>
        <dbReference type="EC" id="3.6.1.66"/>
    </reaction>
</comment>
<dbReference type="HAMAP" id="MF_01405">
    <property type="entry name" value="Non_canon_purine_NTPase"/>
    <property type="match status" value="1"/>
</dbReference>
<feature type="binding site" evidence="10">
    <location>
        <position position="75"/>
    </location>
    <ligand>
        <name>substrate</name>
    </ligand>
</feature>
<evidence type="ECO:0000256" key="9">
    <source>
        <dbReference type="ARBA" id="ARBA00052017"/>
    </source>
</evidence>
<dbReference type="GO" id="GO:0005829">
    <property type="term" value="C:cytosol"/>
    <property type="evidence" value="ECO:0007669"/>
    <property type="project" value="TreeGrafter"/>
</dbReference>
<feature type="binding site" evidence="10">
    <location>
        <begin position="8"/>
        <end position="13"/>
    </location>
    <ligand>
        <name>substrate</name>
    </ligand>
</feature>
<reference evidence="12" key="1">
    <citation type="submission" date="2021-01" db="EMBL/GenBank/DDBJ databases">
        <title>Whole genome shotgun sequence of Demequina activiva NBRC 110675.</title>
        <authorList>
            <person name="Komaki H."/>
            <person name="Tamura T."/>
        </authorList>
    </citation>
    <scope>NUCLEOTIDE SEQUENCE</scope>
    <source>
        <strain evidence="12">NBRC 110675</strain>
    </source>
</reference>
<dbReference type="AlphaFoldDB" id="A0A919UFA8"/>
<protein>
    <recommendedName>
        <fullName evidence="10">dITP/XTP pyrophosphatase</fullName>
        <ecNumber evidence="10">3.6.1.66</ecNumber>
    </recommendedName>
    <alternativeName>
        <fullName evidence="10">Non-canonical purine NTP pyrophosphatase</fullName>
    </alternativeName>
    <alternativeName>
        <fullName evidence="10">Non-standard purine NTP pyrophosphatase</fullName>
    </alternativeName>
    <alternativeName>
        <fullName evidence="10">Nucleoside-triphosphate diphosphatase</fullName>
    </alternativeName>
    <alternativeName>
        <fullName evidence="10">Nucleoside-triphosphate pyrophosphatase</fullName>
        <shortName evidence="10">NTPase</shortName>
    </alternativeName>
</protein>
<evidence type="ECO:0000256" key="2">
    <source>
        <dbReference type="ARBA" id="ARBA00011738"/>
    </source>
</evidence>
<comment type="function">
    <text evidence="10">Pyrophosphatase that catalyzes the hydrolysis of nucleoside triphosphates to their monophosphate derivatives, with a high preference for the non-canonical purine nucleotides XTP (xanthosine triphosphate), dITP (deoxyinosine triphosphate) and ITP. Seems to function as a house-cleaning enzyme that removes non-canonical purine nucleotides from the nucleotide pool, thus preventing their incorporation into DNA/RNA and avoiding chromosomal lesions.</text>
</comment>
<accession>A0A919UFA8</accession>
<keyword evidence="3 10" id="KW-0479">Metal-binding</keyword>
<dbReference type="InterPro" id="IPR029001">
    <property type="entry name" value="ITPase-like_fam"/>
</dbReference>
<dbReference type="GO" id="GO:0009117">
    <property type="term" value="P:nucleotide metabolic process"/>
    <property type="evidence" value="ECO:0007669"/>
    <property type="project" value="UniProtKB-KW"/>
</dbReference>
<dbReference type="EMBL" id="BONR01000001">
    <property type="protein sequence ID" value="GIG53472.1"/>
    <property type="molecule type" value="Genomic_DNA"/>
</dbReference>
<organism evidence="12 13">
    <name type="scientific">Demequina activiva</name>
    <dbReference type="NCBI Taxonomy" id="1582364"/>
    <lineage>
        <taxon>Bacteria</taxon>
        <taxon>Bacillati</taxon>
        <taxon>Actinomycetota</taxon>
        <taxon>Actinomycetes</taxon>
        <taxon>Micrococcales</taxon>
        <taxon>Demequinaceae</taxon>
        <taxon>Demequina</taxon>
    </lineage>
</organism>
<name>A0A919UFA8_9MICO</name>
<comment type="similarity">
    <text evidence="1 10 11">Belongs to the HAM1 NTPase family.</text>
</comment>
<dbReference type="PANTHER" id="PTHR11067:SF9">
    <property type="entry name" value="INOSINE TRIPHOSPHATE PYROPHOSPHATASE"/>
    <property type="match status" value="1"/>
</dbReference>
<dbReference type="Proteomes" id="UP000652354">
    <property type="component" value="Unassembled WGS sequence"/>
</dbReference>
<proteinExistence type="inferred from homology"/>
<comment type="subunit">
    <text evidence="2 10">Homodimer.</text>
</comment>
<comment type="caution">
    <text evidence="10">Lacks conserved residue(s) required for the propagation of feature annotation.</text>
</comment>
<evidence type="ECO:0000256" key="3">
    <source>
        <dbReference type="ARBA" id="ARBA00022723"/>
    </source>
</evidence>
<evidence type="ECO:0000256" key="8">
    <source>
        <dbReference type="ARBA" id="ARBA00051875"/>
    </source>
</evidence>
<feature type="binding site" evidence="10">
    <location>
        <position position="74"/>
    </location>
    <ligand>
        <name>Mg(2+)</name>
        <dbReference type="ChEBI" id="CHEBI:18420"/>
    </ligand>
</feature>
<keyword evidence="6 10" id="KW-0460">Magnesium</keyword>
<dbReference type="GO" id="GO:0046872">
    <property type="term" value="F:metal ion binding"/>
    <property type="evidence" value="ECO:0007669"/>
    <property type="project" value="UniProtKB-KW"/>
</dbReference>
<comment type="catalytic activity">
    <reaction evidence="9 10">
        <text>XTP + H2O = XMP + diphosphate + H(+)</text>
        <dbReference type="Rhea" id="RHEA:28610"/>
        <dbReference type="ChEBI" id="CHEBI:15377"/>
        <dbReference type="ChEBI" id="CHEBI:15378"/>
        <dbReference type="ChEBI" id="CHEBI:33019"/>
        <dbReference type="ChEBI" id="CHEBI:57464"/>
        <dbReference type="ChEBI" id="CHEBI:61314"/>
        <dbReference type="EC" id="3.6.1.66"/>
    </reaction>
</comment>
<comment type="caution">
    <text evidence="12">The sequence shown here is derived from an EMBL/GenBank/DDBJ whole genome shotgun (WGS) entry which is preliminary data.</text>
</comment>
<dbReference type="EC" id="3.6.1.66" evidence="10"/>
<dbReference type="PANTHER" id="PTHR11067">
    <property type="entry name" value="INOSINE TRIPHOSPHATE PYROPHOSPHATASE/HAM1 PROTEIN"/>
    <property type="match status" value="1"/>
</dbReference>
<dbReference type="SUPFAM" id="SSF52972">
    <property type="entry name" value="ITPase-like"/>
    <property type="match status" value="1"/>
</dbReference>
<feature type="binding site" evidence="10">
    <location>
        <begin position="185"/>
        <end position="186"/>
    </location>
    <ligand>
        <name>substrate</name>
    </ligand>
</feature>
<evidence type="ECO:0000256" key="10">
    <source>
        <dbReference type="HAMAP-Rule" id="MF_01405"/>
    </source>
</evidence>
<keyword evidence="13" id="KW-1185">Reference proteome</keyword>
<comment type="cofactor">
    <cofactor evidence="10">
        <name>Mg(2+)</name>
        <dbReference type="ChEBI" id="CHEBI:18420"/>
    </cofactor>
    <text evidence="10">Binds 1 Mg(2+) ion per subunit.</text>
</comment>
<evidence type="ECO:0000256" key="4">
    <source>
        <dbReference type="ARBA" id="ARBA00022741"/>
    </source>
</evidence>
<feature type="active site" description="Proton acceptor" evidence="10">
    <location>
        <position position="74"/>
    </location>
</feature>
<evidence type="ECO:0000256" key="7">
    <source>
        <dbReference type="ARBA" id="ARBA00023080"/>
    </source>
</evidence>
<dbReference type="InterPro" id="IPR020922">
    <property type="entry name" value="dITP/XTP_pyrophosphatase"/>
</dbReference>
<feature type="binding site" evidence="10">
    <location>
        <position position="180"/>
    </location>
    <ligand>
        <name>substrate</name>
    </ligand>
</feature>
<dbReference type="Gene3D" id="3.90.950.10">
    <property type="match status" value="1"/>
</dbReference>
<feature type="binding site" evidence="10">
    <location>
        <begin position="157"/>
        <end position="160"/>
    </location>
    <ligand>
        <name>substrate</name>
    </ligand>
</feature>
<dbReference type="GO" id="GO:0036220">
    <property type="term" value="F:ITP diphosphatase activity"/>
    <property type="evidence" value="ECO:0007669"/>
    <property type="project" value="UniProtKB-UniRule"/>
</dbReference>